<dbReference type="RefSeq" id="WP_021217448.1">
    <property type="nucleotide sequence ID" value="NZ_AP023081.1"/>
</dbReference>
<dbReference type="EMBL" id="AP023081">
    <property type="protein sequence ID" value="BCD88883.1"/>
    <property type="molecule type" value="Genomic_DNA"/>
</dbReference>
<evidence type="ECO:0000313" key="1">
    <source>
        <dbReference type="EMBL" id="BCD88883.1"/>
    </source>
</evidence>
<proteinExistence type="predicted"/>
<sequence>MAWRDVAVSRAGRFAIGVEEGSGRHYLAIPVSNRLVDYEERYAISVEDFERYGRDLDSALPFVEQCRARLMDHLLLEPPGADRGIPG</sequence>
<evidence type="ECO:0000313" key="2">
    <source>
        <dbReference type="Proteomes" id="UP001064896"/>
    </source>
</evidence>
<keyword evidence="2" id="KW-1185">Reference proteome</keyword>
<dbReference type="Proteomes" id="UP001064896">
    <property type="component" value="Chromosome"/>
</dbReference>
<accession>A0ABM7LH46</accession>
<organism evidence="1 2">
    <name type="scientific">Pseudomonas solani</name>
    <dbReference type="NCBI Taxonomy" id="2731552"/>
    <lineage>
        <taxon>Bacteria</taxon>
        <taxon>Pseudomonadati</taxon>
        <taxon>Pseudomonadota</taxon>
        <taxon>Gammaproteobacteria</taxon>
        <taxon>Pseudomonadales</taxon>
        <taxon>Pseudomonadaceae</taxon>
        <taxon>Pseudomonas</taxon>
    </lineage>
</organism>
<protein>
    <submittedName>
        <fullName evidence="1">Uncharacterized protein</fullName>
    </submittedName>
</protein>
<reference evidence="1" key="1">
    <citation type="submission" date="2020-05" db="EMBL/GenBank/DDBJ databases">
        <title>Complete genome sequence of Pseudomonas sp. Sm006.</title>
        <authorList>
            <person name="Takeuchi K."/>
            <person name="Someya N."/>
        </authorList>
    </citation>
    <scope>NUCLEOTIDE SEQUENCE</scope>
    <source>
        <strain evidence="1">Sm006</strain>
    </source>
</reference>
<gene>
    <name evidence="1" type="ORF">PSm6_52900</name>
</gene>
<name>A0ABM7LH46_9PSED</name>